<keyword evidence="1" id="KW-0812">Transmembrane</keyword>
<sequence>MEREVNVPNVDSEYISANQLRYYLIVVAITGRTIHFCCLLSNN</sequence>
<dbReference type="AlphaFoldDB" id="A0AAU9QN31"/>
<evidence type="ECO:0000256" key="1">
    <source>
        <dbReference type="SAM" id="Phobius"/>
    </source>
</evidence>
<proteinExistence type="predicted"/>
<evidence type="ECO:0000313" key="3">
    <source>
        <dbReference type="Proteomes" id="UP001295462"/>
    </source>
</evidence>
<name>A0AAU9QN31_9VIBR</name>
<reference evidence="2" key="1">
    <citation type="submission" date="2022-01" db="EMBL/GenBank/DDBJ databases">
        <authorList>
            <person name="Lagorce A."/>
        </authorList>
    </citation>
    <scope>NUCLEOTIDE SEQUENCE</scope>
    <source>
        <strain evidence="2">Th15_F1_A12</strain>
    </source>
</reference>
<feature type="transmembrane region" description="Helical" evidence="1">
    <location>
        <begin position="20"/>
        <end position="40"/>
    </location>
</feature>
<evidence type="ECO:0000313" key="2">
    <source>
        <dbReference type="EMBL" id="CAH1590684.1"/>
    </source>
</evidence>
<accession>A0AAU9QN31</accession>
<organism evidence="2 3">
    <name type="scientific">Vibrio jasicida</name>
    <dbReference type="NCBI Taxonomy" id="766224"/>
    <lineage>
        <taxon>Bacteria</taxon>
        <taxon>Pseudomonadati</taxon>
        <taxon>Pseudomonadota</taxon>
        <taxon>Gammaproteobacteria</taxon>
        <taxon>Vibrionales</taxon>
        <taxon>Vibrionaceae</taxon>
        <taxon>Vibrio</taxon>
    </lineage>
</organism>
<keyword evidence="1" id="KW-1133">Transmembrane helix</keyword>
<keyword evidence="1" id="KW-0472">Membrane</keyword>
<gene>
    <name evidence="2" type="ORF">THF1A12_220100</name>
</gene>
<protein>
    <submittedName>
        <fullName evidence="2">Uncharacterized protein</fullName>
    </submittedName>
</protein>
<dbReference type="Proteomes" id="UP001295462">
    <property type="component" value="Unassembled WGS sequence"/>
</dbReference>
<comment type="caution">
    <text evidence="2">The sequence shown here is derived from an EMBL/GenBank/DDBJ whole genome shotgun (WGS) entry which is preliminary data.</text>
</comment>
<dbReference type="EMBL" id="CAKMUD010000075">
    <property type="protein sequence ID" value="CAH1590684.1"/>
    <property type="molecule type" value="Genomic_DNA"/>
</dbReference>